<dbReference type="RefSeq" id="WP_264881346.1">
    <property type="nucleotide sequence ID" value="NZ_JAPDOB010000001.1"/>
</dbReference>
<dbReference type="EMBL" id="JAPDOB010000001">
    <property type="protein sequence ID" value="MCW3797199.1"/>
    <property type="molecule type" value="Genomic_DNA"/>
</dbReference>
<keyword evidence="3" id="KW-1185">Reference proteome</keyword>
<feature type="chain" id="PRO_5045131760" evidence="1">
    <location>
        <begin position="23"/>
        <end position="263"/>
    </location>
</feature>
<name>A0ABT3JDQ4_9SPHN</name>
<protein>
    <submittedName>
        <fullName evidence="2">Substrate-binding domain-containing protein</fullName>
    </submittedName>
</protein>
<proteinExistence type="predicted"/>
<sequence>MQVMFTPLLLAAAIAASAPASAQPPLKVYGPGGPLPAMQEAAATFQEQHGIKVEVVAGPTANWIAAAKGDADLLYSGSEDMMTSFMVGMDGELQVQDVIPLYLRPAAILVRPGNPHRISGFRDLLTAGRKILVVTGSGQNGLWEDVAGRLGSISSVKAFRANVKTFAPNSAVAKQAWTADPTLDAWLIWNIWQVANPQLADEVPLEAEYRIYRDIGVVLTPTGKQRPEAVAFVKFLSSPTGDQIFRKWGWAREFPVSKQETAK</sequence>
<comment type="caution">
    <text evidence="2">The sequence shown here is derived from an EMBL/GenBank/DDBJ whole genome shotgun (WGS) entry which is preliminary data.</text>
</comment>
<feature type="signal peptide" evidence="1">
    <location>
        <begin position="1"/>
        <end position="22"/>
    </location>
</feature>
<evidence type="ECO:0000256" key="1">
    <source>
        <dbReference type="SAM" id="SignalP"/>
    </source>
</evidence>
<dbReference type="Proteomes" id="UP001526246">
    <property type="component" value="Unassembled WGS sequence"/>
</dbReference>
<gene>
    <name evidence="2" type="ORF">OMW55_05175</name>
</gene>
<evidence type="ECO:0000313" key="3">
    <source>
        <dbReference type="Proteomes" id="UP001526246"/>
    </source>
</evidence>
<dbReference type="CDD" id="cd13519">
    <property type="entry name" value="PBP2_PEB3_AcfC"/>
    <property type="match status" value="1"/>
</dbReference>
<organism evidence="2 3">
    <name type="scientific">Sphingomonas arvum</name>
    <dbReference type="NCBI Taxonomy" id="2992113"/>
    <lineage>
        <taxon>Bacteria</taxon>
        <taxon>Pseudomonadati</taxon>
        <taxon>Pseudomonadota</taxon>
        <taxon>Alphaproteobacteria</taxon>
        <taxon>Sphingomonadales</taxon>
        <taxon>Sphingomonadaceae</taxon>
        <taxon>Sphingomonas</taxon>
    </lineage>
</organism>
<accession>A0ABT3JDQ4</accession>
<dbReference type="Gene3D" id="3.40.190.10">
    <property type="entry name" value="Periplasmic binding protein-like II"/>
    <property type="match status" value="2"/>
</dbReference>
<dbReference type="SUPFAM" id="SSF53850">
    <property type="entry name" value="Periplasmic binding protein-like II"/>
    <property type="match status" value="1"/>
</dbReference>
<keyword evidence="1" id="KW-0732">Signal</keyword>
<dbReference type="Pfam" id="PF13531">
    <property type="entry name" value="SBP_bac_11"/>
    <property type="match status" value="1"/>
</dbReference>
<evidence type="ECO:0000313" key="2">
    <source>
        <dbReference type="EMBL" id="MCW3797199.1"/>
    </source>
</evidence>
<reference evidence="2 3" key="1">
    <citation type="submission" date="2022-10" db="EMBL/GenBank/DDBJ databases">
        <title>Sphingomonas sp.</title>
        <authorList>
            <person name="Jin C."/>
        </authorList>
    </citation>
    <scope>NUCLEOTIDE SEQUENCE [LARGE SCALE GENOMIC DNA]</scope>
    <source>
        <strain evidence="2 3">BN140010</strain>
    </source>
</reference>